<keyword evidence="2" id="KW-1185">Reference proteome</keyword>
<evidence type="ECO:0000313" key="1">
    <source>
        <dbReference type="EMBL" id="CAG7828611.1"/>
    </source>
</evidence>
<evidence type="ECO:0000313" key="2">
    <source>
        <dbReference type="Proteomes" id="UP000708208"/>
    </source>
</evidence>
<protein>
    <submittedName>
        <fullName evidence="1">Uncharacterized protein</fullName>
    </submittedName>
</protein>
<sequence length="26" mass="2812">MTVTKGDTLAARCTMVSDRSRITQIG</sequence>
<feature type="non-terminal residue" evidence="1">
    <location>
        <position position="1"/>
    </location>
</feature>
<dbReference type="AlphaFoldDB" id="A0A8J2PUK0"/>
<reference evidence="1" key="1">
    <citation type="submission" date="2021-06" db="EMBL/GenBank/DDBJ databases">
        <authorList>
            <person name="Hodson N. C."/>
            <person name="Mongue J. A."/>
            <person name="Jaron S. K."/>
        </authorList>
    </citation>
    <scope>NUCLEOTIDE SEQUENCE</scope>
</reference>
<dbReference type="Proteomes" id="UP000708208">
    <property type="component" value="Unassembled WGS sequence"/>
</dbReference>
<comment type="caution">
    <text evidence="1">The sequence shown here is derived from an EMBL/GenBank/DDBJ whole genome shotgun (WGS) entry which is preliminary data.</text>
</comment>
<organism evidence="1 2">
    <name type="scientific">Allacma fusca</name>
    <dbReference type="NCBI Taxonomy" id="39272"/>
    <lineage>
        <taxon>Eukaryota</taxon>
        <taxon>Metazoa</taxon>
        <taxon>Ecdysozoa</taxon>
        <taxon>Arthropoda</taxon>
        <taxon>Hexapoda</taxon>
        <taxon>Collembola</taxon>
        <taxon>Symphypleona</taxon>
        <taxon>Sminthuridae</taxon>
        <taxon>Allacma</taxon>
    </lineage>
</organism>
<accession>A0A8J2PUK0</accession>
<name>A0A8J2PUK0_9HEXA</name>
<proteinExistence type="predicted"/>
<gene>
    <name evidence="1" type="ORF">AFUS01_LOCUS38529</name>
</gene>
<dbReference type="EMBL" id="CAJVCH010548241">
    <property type="protein sequence ID" value="CAG7828611.1"/>
    <property type="molecule type" value="Genomic_DNA"/>
</dbReference>